<evidence type="ECO:0000259" key="6">
    <source>
        <dbReference type="SMART" id="SM00249"/>
    </source>
</evidence>
<evidence type="ECO:0000313" key="8">
    <source>
        <dbReference type="Proteomes" id="UP000235145"/>
    </source>
</evidence>
<keyword evidence="8" id="KW-1185">Reference proteome</keyword>
<dbReference type="Gene3D" id="3.30.60.20">
    <property type="match status" value="1"/>
</dbReference>
<dbReference type="PANTHER" id="PTHR32410:SF216">
    <property type="entry name" value="PHORBOL-ESTER_DAG-TYPE DOMAIN-CONTAINING PROTEIN"/>
    <property type="match status" value="1"/>
</dbReference>
<evidence type="ECO:0000313" key="7">
    <source>
        <dbReference type="EMBL" id="KAJ0198795.1"/>
    </source>
</evidence>
<dbReference type="InterPro" id="IPR004146">
    <property type="entry name" value="DC1"/>
</dbReference>
<feature type="domain" description="Phorbol-ester/DAG-type" evidence="5">
    <location>
        <begin position="41"/>
        <end position="87"/>
    </location>
</feature>
<dbReference type="InterPro" id="IPR002219">
    <property type="entry name" value="PKC_DAG/PE"/>
</dbReference>
<keyword evidence="4" id="KW-0862">Zinc</keyword>
<evidence type="ECO:0000256" key="1">
    <source>
        <dbReference type="ARBA" id="ARBA00022723"/>
    </source>
</evidence>
<dbReference type="SMART" id="SM00109">
    <property type="entry name" value="C1"/>
    <property type="match status" value="4"/>
</dbReference>
<protein>
    <recommendedName>
        <fullName evidence="9">Phorbol-ester/DAG-type domain-containing protein</fullName>
    </recommendedName>
</protein>
<reference evidence="7 8" key="1">
    <citation type="journal article" date="2017" name="Nat. Commun.">
        <title>Genome assembly with in vitro proximity ligation data and whole-genome triplication in lettuce.</title>
        <authorList>
            <person name="Reyes-Chin-Wo S."/>
            <person name="Wang Z."/>
            <person name="Yang X."/>
            <person name="Kozik A."/>
            <person name="Arikit S."/>
            <person name="Song C."/>
            <person name="Xia L."/>
            <person name="Froenicke L."/>
            <person name="Lavelle D.O."/>
            <person name="Truco M.J."/>
            <person name="Xia R."/>
            <person name="Zhu S."/>
            <person name="Xu C."/>
            <person name="Xu H."/>
            <person name="Xu X."/>
            <person name="Cox K."/>
            <person name="Korf I."/>
            <person name="Meyers B.C."/>
            <person name="Michelmore R.W."/>
        </authorList>
    </citation>
    <scope>NUCLEOTIDE SEQUENCE [LARGE SCALE GENOMIC DNA]</scope>
    <source>
        <strain evidence="8">cv. Salinas</strain>
        <tissue evidence="7">Seedlings</tissue>
    </source>
</reference>
<feature type="domain" description="Phorbol-ester/DAG-type" evidence="5">
    <location>
        <begin position="175"/>
        <end position="219"/>
    </location>
</feature>
<feature type="domain" description="Zinc finger PHD-type" evidence="6">
    <location>
        <begin position="187"/>
        <end position="251"/>
    </location>
</feature>
<gene>
    <name evidence="7" type="ORF">LSAT_V11C600329100</name>
</gene>
<feature type="domain" description="Zinc finger PHD-type" evidence="6">
    <location>
        <begin position="54"/>
        <end position="117"/>
    </location>
</feature>
<evidence type="ECO:0000256" key="2">
    <source>
        <dbReference type="ARBA" id="ARBA00022737"/>
    </source>
</evidence>
<comment type="caution">
    <text evidence="7">The sequence shown here is derived from an EMBL/GenBank/DDBJ whole genome shotgun (WGS) entry which is preliminary data.</text>
</comment>
<dbReference type="AlphaFoldDB" id="A0A9R1V5W2"/>
<dbReference type="PANTHER" id="PTHR32410">
    <property type="entry name" value="CYSTEINE/HISTIDINE-RICH C1 DOMAIN FAMILY PROTEIN"/>
    <property type="match status" value="1"/>
</dbReference>
<accession>A0A9R1V5W2</accession>
<dbReference type="SUPFAM" id="SSF57889">
    <property type="entry name" value="Cysteine-rich domain"/>
    <property type="match status" value="5"/>
</dbReference>
<proteinExistence type="predicted"/>
<keyword evidence="1" id="KW-0479">Metal-binding</keyword>
<keyword evidence="2" id="KW-0677">Repeat</keyword>
<dbReference type="InterPro" id="IPR046349">
    <property type="entry name" value="C1-like_sf"/>
</dbReference>
<organism evidence="7 8">
    <name type="scientific">Lactuca sativa</name>
    <name type="common">Garden lettuce</name>
    <dbReference type="NCBI Taxonomy" id="4236"/>
    <lineage>
        <taxon>Eukaryota</taxon>
        <taxon>Viridiplantae</taxon>
        <taxon>Streptophyta</taxon>
        <taxon>Embryophyta</taxon>
        <taxon>Tracheophyta</taxon>
        <taxon>Spermatophyta</taxon>
        <taxon>Magnoliopsida</taxon>
        <taxon>eudicotyledons</taxon>
        <taxon>Gunneridae</taxon>
        <taxon>Pentapetalae</taxon>
        <taxon>asterids</taxon>
        <taxon>campanulids</taxon>
        <taxon>Asterales</taxon>
        <taxon>Asteraceae</taxon>
        <taxon>Cichorioideae</taxon>
        <taxon>Cichorieae</taxon>
        <taxon>Lactucinae</taxon>
        <taxon>Lactuca</taxon>
    </lineage>
</organism>
<evidence type="ECO:0000259" key="5">
    <source>
        <dbReference type="SMART" id="SM00109"/>
    </source>
</evidence>
<sequence>MIKYIIFHTHTHTLTQMEEINHFSHKNHPLKLINSETIVGSSFDGGDKKPQVIGCYACEKPISSGFAYACLQCRYFLHKSCALLPPTINDPSLYHHPLTLTDLKHIKPRSWFCNMCGIQKKPSGFAYTSVEQHNTLFKFIACIDCCVVEIARRAEADAIKEEAKIKVQHEGHPKHTLTLQLRPASFLCDACNAKDEGLFYECDTCDFWIHKSCVSLAPTIILPHHPNHPLVLVYSLPEKFFNFLYYCEICNKYIRRNLWLYQCANCRYFVHIKCALNAVDQPSTLRDSASASIDDEEVDNFLHFPMLEAFTDPLKLVLFEKTAQYNDDDDDKTKINHWCHQHPLTLNVESQPNNMCCSSHPIEVCFGCVRPLSLPYYTCKDGCNSFSLHKYCAELPLKLQHPLHPDHSLALINTNRLLSLINTRGHGKYNQCNGCGSFCNTFLYKCETCEFKLDVSCAFLPNTIKHKSHKHPLIQVIDPVPVCNACNMWSDYISYACNACNFILDMYCAMRVPRSLGHRYCKGHEIPLTYPPVMDHPEDFFCDICEMEMHPKFPLYYCHKCKNSFHLHCISRIDLYANIFHEGTFNVPYHKHPLTFVRRKKTPKYICSNCNQDINGSLILECRSKVCNFNICLECAYNKVMGP</sequence>
<dbReference type="GO" id="GO:0008270">
    <property type="term" value="F:zinc ion binding"/>
    <property type="evidence" value="ECO:0007669"/>
    <property type="project" value="UniProtKB-KW"/>
</dbReference>
<dbReference type="EMBL" id="NBSK02000006">
    <property type="protein sequence ID" value="KAJ0198795.1"/>
    <property type="molecule type" value="Genomic_DNA"/>
</dbReference>
<feature type="domain" description="Zinc finger PHD-type" evidence="6">
    <location>
        <begin position="541"/>
        <end position="611"/>
    </location>
</feature>
<dbReference type="Proteomes" id="UP000235145">
    <property type="component" value="Unassembled WGS sequence"/>
</dbReference>
<keyword evidence="3" id="KW-0863">Zinc-finger</keyword>
<dbReference type="InterPro" id="IPR053192">
    <property type="entry name" value="Vacuole_Formation_Reg"/>
</dbReference>
<dbReference type="Gene3D" id="3.30.40.10">
    <property type="entry name" value="Zinc/RING finger domain, C3HC4 (zinc finger)"/>
    <property type="match status" value="1"/>
</dbReference>
<dbReference type="Pfam" id="PF03107">
    <property type="entry name" value="C1_2"/>
    <property type="match status" value="6"/>
</dbReference>
<dbReference type="InterPro" id="IPR001965">
    <property type="entry name" value="Znf_PHD"/>
</dbReference>
<name>A0A9R1V5W2_LACSA</name>
<feature type="domain" description="Phorbol-ester/DAG-type" evidence="5">
    <location>
        <begin position="228"/>
        <end position="280"/>
    </location>
</feature>
<evidence type="ECO:0008006" key="9">
    <source>
        <dbReference type="Google" id="ProtNLM"/>
    </source>
</evidence>
<evidence type="ECO:0000256" key="4">
    <source>
        <dbReference type="ARBA" id="ARBA00022833"/>
    </source>
</evidence>
<dbReference type="InterPro" id="IPR013083">
    <property type="entry name" value="Znf_RING/FYVE/PHD"/>
</dbReference>
<dbReference type="SMART" id="SM00249">
    <property type="entry name" value="PHD"/>
    <property type="match status" value="3"/>
</dbReference>
<evidence type="ECO:0000256" key="3">
    <source>
        <dbReference type="ARBA" id="ARBA00022771"/>
    </source>
</evidence>
<feature type="domain" description="Phorbol-ester/DAG-type" evidence="5">
    <location>
        <begin position="469"/>
        <end position="521"/>
    </location>
</feature>